<name>A0A014MAM1_9BURK</name>
<sequence length="47" mass="4949">MLTPYIVTQGKTSIPVLACSKWDAICRAMGFLKHDLGGISARKAGAA</sequence>
<evidence type="ECO:0000313" key="2">
    <source>
        <dbReference type="Proteomes" id="UP000020766"/>
    </source>
</evidence>
<proteinExistence type="predicted"/>
<dbReference type="PATRIC" id="fig|1457173.3.peg.3377"/>
<keyword evidence="2" id="KW-1185">Reference proteome</keyword>
<comment type="caution">
    <text evidence="1">The sequence shown here is derived from an EMBL/GenBank/DDBJ whole genome shotgun (WGS) entry which is preliminary data.</text>
</comment>
<organism evidence="1 2">
    <name type="scientific">Comamonas aquatica DA1877</name>
    <dbReference type="NCBI Taxonomy" id="1457173"/>
    <lineage>
        <taxon>Bacteria</taxon>
        <taxon>Pseudomonadati</taxon>
        <taxon>Pseudomonadota</taxon>
        <taxon>Betaproteobacteria</taxon>
        <taxon>Burkholderiales</taxon>
        <taxon>Comamonadaceae</taxon>
        <taxon>Comamonas</taxon>
    </lineage>
</organism>
<dbReference type="EMBL" id="JBOK01000027">
    <property type="protein sequence ID" value="EXU78786.1"/>
    <property type="molecule type" value="Genomic_DNA"/>
</dbReference>
<dbReference type="Proteomes" id="UP000020766">
    <property type="component" value="Unassembled WGS sequence"/>
</dbReference>
<dbReference type="AlphaFoldDB" id="A0A014MAM1"/>
<gene>
    <name evidence="1" type="ORF">AX13_09865</name>
</gene>
<evidence type="ECO:0000313" key="1">
    <source>
        <dbReference type="EMBL" id="EXU78786.1"/>
    </source>
</evidence>
<protein>
    <submittedName>
        <fullName evidence="1">Uncharacterized protein</fullName>
    </submittedName>
</protein>
<dbReference type="RefSeq" id="WP_155895589.1">
    <property type="nucleotide sequence ID" value="NZ_JBOK01000027.1"/>
</dbReference>
<accession>A0A014MAM1</accession>
<reference evidence="1 2" key="1">
    <citation type="submission" date="2014-01" db="EMBL/GenBank/DDBJ databases">
        <title>Interspecies Systems Biology Uncovers Metabolites Affecting C. elegans Gene Expression and Life History Traits.</title>
        <authorList>
            <person name="Watson E."/>
            <person name="Macneil L.T."/>
            <person name="Ritter A.D."/>
            <person name="Yilmaz L.S."/>
            <person name="Rosebrock A.P."/>
            <person name="Caudy A.A."/>
            <person name="Walhout A.J."/>
        </authorList>
    </citation>
    <scope>NUCLEOTIDE SEQUENCE [LARGE SCALE GENOMIC DNA]</scope>
    <source>
        <strain evidence="1 2">DA1877</strain>
    </source>
</reference>